<dbReference type="GO" id="GO:0005886">
    <property type="term" value="C:plasma membrane"/>
    <property type="evidence" value="ECO:0007669"/>
    <property type="project" value="UniProtKB-SubCell"/>
</dbReference>
<gene>
    <name evidence="9" type="ORF">BN990_02719</name>
</gene>
<dbReference type="eggNOG" id="ENOG503379S">
    <property type="taxonomic scope" value="Bacteria"/>
</dbReference>
<dbReference type="InterPro" id="IPR018920">
    <property type="entry name" value="EssA/YueC"/>
</dbReference>
<dbReference type="NCBIfam" id="TIGR03927">
    <property type="entry name" value="T7SS_EssA_Firm"/>
    <property type="match status" value="1"/>
</dbReference>
<comment type="caution">
    <text evidence="9">The sequence shown here is derived from an EMBL/GenBank/DDBJ whole genome shotgun (WGS) entry which is preliminary data.</text>
</comment>
<dbReference type="RefSeq" id="WP_081856149.1">
    <property type="nucleotide sequence ID" value="NZ_BNER01000004.1"/>
</dbReference>
<evidence type="ECO:0000256" key="3">
    <source>
        <dbReference type="ARBA" id="ARBA00022475"/>
    </source>
</evidence>
<keyword evidence="6 7" id="KW-0472">Membrane</keyword>
<protein>
    <submittedName>
        <fullName evidence="9">Type VII secretion protein EssA</fullName>
    </submittedName>
</protein>
<accession>A0A024QDT4</accession>
<dbReference type="Pfam" id="PF10661">
    <property type="entry name" value="EssA"/>
    <property type="match status" value="1"/>
</dbReference>
<dbReference type="STRING" id="1462526.BN990_02719"/>
<evidence type="ECO:0000256" key="6">
    <source>
        <dbReference type="ARBA" id="ARBA00023136"/>
    </source>
</evidence>
<name>A0A024QDT4_9BACI</name>
<evidence type="ECO:0000256" key="8">
    <source>
        <dbReference type="SAM" id="SignalP"/>
    </source>
</evidence>
<keyword evidence="5 7" id="KW-1133">Transmembrane helix</keyword>
<dbReference type="EMBL" id="CCDP010000002">
    <property type="protein sequence ID" value="CDQ40397.1"/>
    <property type="molecule type" value="Genomic_DNA"/>
</dbReference>
<evidence type="ECO:0000313" key="9">
    <source>
        <dbReference type="EMBL" id="CDQ40397.1"/>
    </source>
</evidence>
<keyword evidence="10" id="KW-1185">Reference proteome</keyword>
<evidence type="ECO:0000256" key="5">
    <source>
        <dbReference type="ARBA" id="ARBA00022989"/>
    </source>
</evidence>
<comment type="subcellular location">
    <subcellularLocation>
        <location evidence="1">Cell membrane</location>
        <topology evidence="1">Single-pass membrane protein</topology>
    </subcellularLocation>
</comment>
<reference evidence="9 10" key="1">
    <citation type="submission" date="2014-03" db="EMBL/GenBank/DDBJ databases">
        <authorList>
            <person name="Urmite Genomes U."/>
        </authorList>
    </citation>
    <scope>NUCLEOTIDE SEQUENCE [LARGE SCALE GENOMIC DNA]</scope>
    <source>
        <strain evidence="9 10">Vm-5</strain>
    </source>
</reference>
<keyword evidence="3" id="KW-1003">Cell membrane</keyword>
<feature type="transmembrane region" description="Helical" evidence="7">
    <location>
        <begin position="139"/>
        <end position="159"/>
    </location>
</feature>
<feature type="signal peptide" evidence="8">
    <location>
        <begin position="1"/>
        <end position="28"/>
    </location>
</feature>
<sequence precursor="true">MMKVQKKLAKLILLFSISLLMLQTSVDASPANNGQLQLEIDRIIESEKEQTQTDKTELEKRFPTLFSEQTQSTINTEEKQNKASMERLQQTLFRTETETNKTIRNVREGLFEEDYSAASVQSQMDKTDDKESTNAMNSIMLIVFTGLACLLCVGLYFMMRRMLS</sequence>
<evidence type="ECO:0000256" key="2">
    <source>
        <dbReference type="ARBA" id="ARBA00008570"/>
    </source>
</evidence>
<evidence type="ECO:0000313" key="10">
    <source>
        <dbReference type="Proteomes" id="UP000028875"/>
    </source>
</evidence>
<keyword evidence="8" id="KW-0732">Signal</keyword>
<proteinExistence type="inferred from homology"/>
<comment type="similarity">
    <text evidence="2">Belongs to the EssA family.</text>
</comment>
<dbReference type="InterPro" id="IPR034026">
    <property type="entry name" value="EssA"/>
</dbReference>
<feature type="chain" id="PRO_5001532907" evidence="8">
    <location>
        <begin position="29"/>
        <end position="164"/>
    </location>
</feature>
<reference evidence="10" key="2">
    <citation type="submission" date="2014-05" db="EMBL/GenBank/DDBJ databases">
        <title>Draft genome sequence of Virgibacillus massiliensis Vm-5.</title>
        <authorList>
            <person name="Khelaifia S."/>
            <person name="Croce O."/>
            <person name="Lagier J.C."/>
            <person name="Raoult D."/>
        </authorList>
    </citation>
    <scope>NUCLEOTIDE SEQUENCE [LARGE SCALE GENOMIC DNA]</scope>
    <source>
        <strain evidence="10">Vm-5</strain>
    </source>
</reference>
<evidence type="ECO:0000256" key="1">
    <source>
        <dbReference type="ARBA" id="ARBA00004162"/>
    </source>
</evidence>
<evidence type="ECO:0000256" key="4">
    <source>
        <dbReference type="ARBA" id="ARBA00022692"/>
    </source>
</evidence>
<dbReference type="AlphaFoldDB" id="A0A024QDT4"/>
<dbReference type="Proteomes" id="UP000028875">
    <property type="component" value="Unassembled WGS sequence"/>
</dbReference>
<organism evidence="9 10">
    <name type="scientific">Virgibacillus massiliensis</name>
    <dbReference type="NCBI Taxonomy" id="1462526"/>
    <lineage>
        <taxon>Bacteria</taxon>
        <taxon>Bacillati</taxon>
        <taxon>Bacillota</taxon>
        <taxon>Bacilli</taxon>
        <taxon>Bacillales</taxon>
        <taxon>Bacillaceae</taxon>
        <taxon>Virgibacillus</taxon>
    </lineage>
</organism>
<keyword evidence="4 7" id="KW-0812">Transmembrane</keyword>
<evidence type="ECO:0000256" key="7">
    <source>
        <dbReference type="SAM" id="Phobius"/>
    </source>
</evidence>